<feature type="transmembrane region" description="Helical" evidence="1">
    <location>
        <begin position="86"/>
        <end position="105"/>
    </location>
</feature>
<evidence type="ECO:0000313" key="2">
    <source>
        <dbReference type="EMBL" id="EJK76162.1"/>
    </source>
</evidence>
<keyword evidence="1" id="KW-0812">Transmembrane</keyword>
<dbReference type="EMBL" id="AGNL01002495">
    <property type="protein sequence ID" value="EJK76162.1"/>
    <property type="molecule type" value="Genomic_DNA"/>
</dbReference>
<feature type="non-terminal residue" evidence="2">
    <location>
        <position position="111"/>
    </location>
</feature>
<comment type="caution">
    <text evidence="2">The sequence shown here is derived from an EMBL/GenBank/DDBJ whole genome shotgun (WGS) entry which is preliminary data.</text>
</comment>
<keyword evidence="1" id="KW-1133">Transmembrane helix</keyword>
<keyword evidence="3" id="KW-1185">Reference proteome</keyword>
<reference evidence="2 3" key="1">
    <citation type="journal article" date="2012" name="Genome Biol.">
        <title>Genome and low-iron response of an oceanic diatom adapted to chronic iron limitation.</title>
        <authorList>
            <person name="Lommer M."/>
            <person name="Specht M."/>
            <person name="Roy A.S."/>
            <person name="Kraemer L."/>
            <person name="Andreson R."/>
            <person name="Gutowska M.A."/>
            <person name="Wolf J."/>
            <person name="Bergner S.V."/>
            <person name="Schilhabel M.B."/>
            <person name="Klostermeier U.C."/>
            <person name="Beiko R.G."/>
            <person name="Rosenstiel P."/>
            <person name="Hippler M."/>
            <person name="Laroche J."/>
        </authorList>
    </citation>
    <scope>NUCLEOTIDE SEQUENCE [LARGE SCALE GENOMIC DNA]</scope>
    <source>
        <strain evidence="2 3">CCMP1005</strain>
    </source>
</reference>
<evidence type="ECO:0000256" key="1">
    <source>
        <dbReference type="SAM" id="Phobius"/>
    </source>
</evidence>
<protein>
    <submittedName>
        <fullName evidence="2">Uncharacterized protein</fullName>
    </submittedName>
</protein>
<proteinExistence type="predicted"/>
<dbReference type="AlphaFoldDB" id="K0TQJ6"/>
<organism evidence="2 3">
    <name type="scientific">Thalassiosira oceanica</name>
    <name type="common">Marine diatom</name>
    <dbReference type="NCBI Taxonomy" id="159749"/>
    <lineage>
        <taxon>Eukaryota</taxon>
        <taxon>Sar</taxon>
        <taxon>Stramenopiles</taxon>
        <taxon>Ochrophyta</taxon>
        <taxon>Bacillariophyta</taxon>
        <taxon>Coscinodiscophyceae</taxon>
        <taxon>Thalassiosirophycidae</taxon>
        <taxon>Thalassiosirales</taxon>
        <taxon>Thalassiosiraceae</taxon>
        <taxon>Thalassiosira</taxon>
    </lineage>
</organism>
<keyword evidence="1" id="KW-0472">Membrane</keyword>
<accession>K0TQJ6</accession>
<sequence>MLLQLRIKIIEGMDPTAGSEIGLLKFDRVPALAAREFVRAGALLVHRRETAAAAGDDGAVATDRMHIAGALLGVGSGGAARRRKKLFGLLNGSVGACLAVTVGAADFVPVR</sequence>
<evidence type="ECO:0000313" key="3">
    <source>
        <dbReference type="Proteomes" id="UP000266841"/>
    </source>
</evidence>
<name>K0TQJ6_THAOC</name>
<dbReference type="Proteomes" id="UP000266841">
    <property type="component" value="Unassembled WGS sequence"/>
</dbReference>
<gene>
    <name evidence="2" type="ORF">THAOC_02093</name>
</gene>